<sequence>MNIIYVILLSVVSAILYRLGGSSKANQDKEFPWIPSWFKSIPKKRDVMCNLVTLLAAFLLGVSAPWWAWFLSFGLTWASLSTYWDEQFGYDNHYFHMFMIGFSMLPIMFFSFPVELGMRCLIIAIAGGAWSKLNGDAYLEETGRGFLMPITLLGILI</sequence>
<proteinExistence type="predicted"/>
<dbReference type="AlphaFoldDB" id="A0A0F9GUK5"/>
<accession>A0A0F9GUK5</accession>
<organism evidence="2">
    <name type="scientific">marine sediment metagenome</name>
    <dbReference type="NCBI Taxonomy" id="412755"/>
    <lineage>
        <taxon>unclassified sequences</taxon>
        <taxon>metagenomes</taxon>
        <taxon>ecological metagenomes</taxon>
    </lineage>
</organism>
<name>A0A0F9GUK5_9ZZZZ</name>
<keyword evidence="1" id="KW-1133">Transmembrane helix</keyword>
<reference evidence="2" key="1">
    <citation type="journal article" date="2015" name="Nature">
        <title>Complex archaea that bridge the gap between prokaryotes and eukaryotes.</title>
        <authorList>
            <person name="Spang A."/>
            <person name="Saw J.H."/>
            <person name="Jorgensen S.L."/>
            <person name="Zaremba-Niedzwiedzka K."/>
            <person name="Martijn J."/>
            <person name="Lind A.E."/>
            <person name="van Eijk R."/>
            <person name="Schleper C."/>
            <person name="Guy L."/>
            <person name="Ettema T.J."/>
        </authorList>
    </citation>
    <scope>NUCLEOTIDE SEQUENCE</scope>
</reference>
<comment type="caution">
    <text evidence="2">The sequence shown here is derived from an EMBL/GenBank/DDBJ whole genome shotgun (WGS) entry which is preliminary data.</text>
</comment>
<keyword evidence="1" id="KW-0812">Transmembrane</keyword>
<feature type="transmembrane region" description="Helical" evidence="1">
    <location>
        <begin position="93"/>
        <end position="112"/>
    </location>
</feature>
<feature type="transmembrane region" description="Helical" evidence="1">
    <location>
        <begin position="47"/>
        <end position="73"/>
    </location>
</feature>
<dbReference type="EMBL" id="LAZR01016909">
    <property type="protein sequence ID" value="KKM02515.1"/>
    <property type="molecule type" value="Genomic_DNA"/>
</dbReference>
<evidence type="ECO:0000313" key="2">
    <source>
        <dbReference type="EMBL" id="KKM02515.1"/>
    </source>
</evidence>
<protein>
    <submittedName>
        <fullName evidence="2">Uncharacterized protein</fullName>
    </submittedName>
</protein>
<evidence type="ECO:0000256" key="1">
    <source>
        <dbReference type="SAM" id="Phobius"/>
    </source>
</evidence>
<keyword evidence="1" id="KW-0472">Membrane</keyword>
<gene>
    <name evidence="2" type="ORF">LCGC14_1783690</name>
</gene>